<dbReference type="SUPFAM" id="SSF63825">
    <property type="entry name" value="YWTD domain"/>
    <property type="match status" value="1"/>
</dbReference>
<evidence type="ECO:0000313" key="1">
    <source>
        <dbReference type="EMBL" id="NKE70520.1"/>
    </source>
</evidence>
<dbReference type="Proteomes" id="UP000534783">
    <property type="component" value="Unassembled WGS sequence"/>
</dbReference>
<dbReference type="RefSeq" id="WP_168058765.1">
    <property type="nucleotide sequence ID" value="NZ_VTOW01000001.1"/>
</dbReference>
<dbReference type="PANTHER" id="PTHR47197">
    <property type="entry name" value="PROTEIN NIRF"/>
    <property type="match status" value="1"/>
</dbReference>
<dbReference type="InterPro" id="IPR011044">
    <property type="entry name" value="Quino_amine_DH_bsu"/>
</dbReference>
<dbReference type="SMART" id="SM00135">
    <property type="entry name" value="LY"/>
    <property type="match status" value="6"/>
</dbReference>
<dbReference type="PROSITE" id="PS51257">
    <property type="entry name" value="PROKAR_LIPOPROTEIN"/>
    <property type="match status" value="1"/>
</dbReference>
<evidence type="ECO:0000313" key="2">
    <source>
        <dbReference type="Proteomes" id="UP000534783"/>
    </source>
</evidence>
<dbReference type="InterPro" id="IPR051200">
    <property type="entry name" value="Host-pathogen_enzymatic-act"/>
</dbReference>
<protein>
    <submittedName>
        <fullName evidence="1">Uncharacterized protein</fullName>
    </submittedName>
</protein>
<dbReference type="EMBL" id="VTOW01000001">
    <property type="protein sequence ID" value="NKE70520.1"/>
    <property type="molecule type" value="Genomic_DNA"/>
</dbReference>
<organism evidence="1 2">
    <name type="scientific">Candidatus Manganitrophus noduliformans</name>
    <dbReference type="NCBI Taxonomy" id="2606439"/>
    <lineage>
        <taxon>Bacteria</taxon>
        <taxon>Pseudomonadati</taxon>
        <taxon>Nitrospirota</taxon>
        <taxon>Nitrospiria</taxon>
        <taxon>Candidatus Troglogloeales</taxon>
        <taxon>Candidatus Manganitrophaceae</taxon>
        <taxon>Candidatus Manganitrophus</taxon>
    </lineage>
</organism>
<dbReference type="Gene3D" id="2.120.10.30">
    <property type="entry name" value="TolB, C-terminal domain"/>
    <property type="match status" value="5"/>
</dbReference>
<dbReference type="SUPFAM" id="SSF101898">
    <property type="entry name" value="NHL repeat"/>
    <property type="match status" value="1"/>
</dbReference>
<comment type="caution">
    <text evidence="1">The sequence shown here is derived from an EMBL/GenBank/DDBJ whole genome shotgun (WGS) entry which is preliminary data.</text>
</comment>
<sequence>MKKSRRRDKPIKLYSFLGIFLLFFLSVNGLGGCGNVTEKKKVSSSRESKGSTLYVVNAGDGNLLAFDPPQNAANNLQSVLPQGNVSPSRRFPEGMTGPAGIFLDPTTDTLYVANAGQNAILIYENASTLNPSLGLAAATRTISGPNTGLNRPFAVIYRPQNGQLYVANTDDYRILIFDENCPGAPSALDGDIAPCRIISGASTLLDYPRGLALDTGRDILYVSDMGRNAVLAFNNISEPTTQGDVSPSRVITSHADAGQTESMLQLPFGLFIDSADDRLYVVKSGGNLPAIFIYETASLKGNTPAACASNPSLCGVAPERLLTTDFSALPPECNEASAPPECATTQLTNPAGIEVDVARSRIYVANNNNTNNVNVTGGKSTSSTALLVFNLKDADNNDRCAVTVTINSCSIPPDLRIGGDVTGDNETTLTNPVGIAVDMERDLFYLSNPTANNILVFSLEGNMVPSKINSGGNTQLQQPISFFYDSTMDRLYVANFNSTSVIPNTPNITVYDNVSSRFFLNSAPSWTITAPSSSDIQRPRAVYLDRTRGLLIILSGNTTDPKLQIYNIDTIPNFPLDSPPASAATIDLPAPIKTFTTTEGLHRPKAMAVDEGRGLVYIVNDCDANDQANCSSLQPDGNKIVVYNLNDLNLTAPVRTIGGTDTRLNRPFGVFIDTERDILYVTNTGSIGSTINSILAFHDASTTNGNIAPNRVISSPGGAAADEILSTPTAPAVNMDDDRLYLINRGNNSIYIYDSASGRDGALNPDRKIAGSATSLFFLGGPSGDGTDITGALLVDTSRGRERLFVGQPRDPTCPDSSLACVALRGAFLIFSPNGNVPPSRIWSGGGAPFFGPSAIALDGDVLYMASQGDPAVTGDETLSILTEASRVNTDGDPPLSVTIPALNNPAGLFVDPVQDRLYISNTSNDVPLTGTIVVIEGSPFVTGAGTLFSTELAPGDTIRIGTTLFTVSAVGSNTSLTLSAPYTGTTATGIVASRRICINTDPPCNAVLIFDNAGDLAAAAGPVTPDQILSNDALNTPRGLAVDLDRRVLYIANAGGDSVLIFRNLEALNGSVAFDAEIGGLGQPVAVAVDAANELLYVLDQETLEIKVFDQLSTLSGSVLPSPVRVISGGFMVQPSALFLDPQNDLLYVADQGANTVYIFTEASSAEGEAHHTTLAGNTTGLNRPVALSVDTTR</sequence>
<dbReference type="SUPFAM" id="SSF50969">
    <property type="entry name" value="YVTN repeat-like/Quinoprotein amine dehydrogenase"/>
    <property type="match status" value="1"/>
</dbReference>
<keyword evidence="2" id="KW-1185">Reference proteome</keyword>
<gene>
    <name evidence="1" type="ORF">MNODULE_07180</name>
</gene>
<name>A0A7X6DNP6_9BACT</name>
<reference evidence="1 2" key="1">
    <citation type="journal article" date="2020" name="Nature">
        <title>Bacterial chemolithoautotrophy via manganese oxidation.</title>
        <authorList>
            <person name="Yu H."/>
            <person name="Leadbetter J.R."/>
        </authorList>
    </citation>
    <scope>NUCLEOTIDE SEQUENCE [LARGE SCALE GENOMIC DNA]</scope>
    <source>
        <strain evidence="1 2">Mn-1</strain>
    </source>
</reference>
<dbReference type="AlphaFoldDB" id="A0A7X6DNP6"/>
<dbReference type="InterPro" id="IPR000033">
    <property type="entry name" value="LDLR_classB_rpt"/>
</dbReference>
<proteinExistence type="predicted"/>
<accession>A0A7X6DNP6</accession>
<dbReference type="PANTHER" id="PTHR47197:SF3">
    <property type="entry name" value="DIHYDRO-HEME D1 DEHYDROGENASE"/>
    <property type="match status" value="1"/>
</dbReference>
<dbReference type="InterPro" id="IPR011042">
    <property type="entry name" value="6-blade_b-propeller_TolB-like"/>
</dbReference>